<organism evidence="1 2">
    <name type="scientific">Mannheimia haemolytica</name>
    <name type="common">Pasteurella haemolytica</name>
    <dbReference type="NCBI Taxonomy" id="75985"/>
    <lineage>
        <taxon>Bacteria</taxon>
        <taxon>Pseudomonadati</taxon>
        <taxon>Pseudomonadota</taxon>
        <taxon>Gammaproteobacteria</taxon>
        <taxon>Pasteurellales</taxon>
        <taxon>Pasteurellaceae</taxon>
        <taxon>Mannheimia</taxon>
    </lineage>
</organism>
<proteinExistence type="predicted"/>
<protein>
    <submittedName>
        <fullName evidence="1">Uncharacterized protein</fullName>
    </submittedName>
</protein>
<dbReference type="EMBL" id="UGPN01000002">
    <property type="protein sequence ID" value="STY64677.1"/>
    <property type="molecule type" value="Genomic_DNA"/>
</dbReference>
<dbReference type="Proteomes" id="UP000254802">
    <property type="component" value="Unassembled WGS sequence"/>
</dbReference>
<gene>
    <name evidence="1" type="ORF">NCTC10638_03866</name>
</gene>
<dbReference type="AlphaFoldDB" id="A0A378NA08"/>
<sequence length="30" mass="3455">MQWLFTNQKVEMTDSPHVLDGQMMFAKAIG</sequence>
<evidence type="ECO:0000313" key="1">
    <source>
        <dbReference type="EMBL" id="STY64677.1"/>
    </source>
</evidence>
<evidence type="ECO:0000313" key="2">
    <source>
        <dbReference type="Proteomes" id="UP000254802"/>
    </source>
</evidence>
<accession>A0A378NA08</accession>
<name>A0A378NA08_MANHA</name>
<reference evidence="1 2" key="1">
    <citation type="submission" date="2018-06" db="EMBL/GenBank/DDBJ databases">
        <authorList>
            <consortium name="Pathogen Informatics"/>
            <person name="Doyle S."/>
        </authorList>
    </citation>
    <scope>NUCLEOTIDE SEQUENCE [LARGE SCALE GENOMIC DNA]</scope>
    <source>
        <strain evidence="1 2">NCTC10638</strain>
    </source>
</reference>